<keyword evidence="3" id="KW-1185">Reference proteome</keyword>
<dbReference type="Proteomes" id="UP000005239">
    <property type="component" value="Unassembled WGS sequence"/>
</dbReference>
<evidence type="ECO:0000313" key="2">
    <source>
        <dbReference type="EnsemblMetazoa" id="PPA39492.1"/>
    </source>
</evidence>
<organism evidence="2 3">
    <name type="scientific">Pristionchus pacificus</name>
    <name type="common">Parasitic nematode worm</name>
    <dbReference type="NCBI Taxonomy" id="54126"/>
    <lineage>
        <taxon>Eukaryota</taxon>
        <taxon>Metazoa</taxon>
        <taxon>Ecdysozoa</taxon>
        <taxon>Nematoda</taxon>
        <taxon>Chromadorea</taxon>
        <taxon>Rhabditida</taxon>
        <taxon>Rhabditina</taxon>
        <taxon>Diplogasteromorpha</taxon>
        <taxon>Diplogasteroidea</taxon>
        <taxon>Neodiplogasteridae</taxon>
        <taxon>Pristionchus</taxon>
    </lineage>
</organism>
<evidence type="ECO:0000313" key="3">
    <source>
        <dbReference type="Proteomes" id="UP000005239"/>
    </source>
</evidence>
<feature type="compositionally biased region" description="Basic and acidic residues" evidence="1">
    <location>
        <begin position="82"/>
        <end position="91"/>
    </location>
</feature>
<dbReference type="EnsemblMetazoa" id="PPA39492.1">
    <property type="protein sequence ID" value="PPA39492.1"/>
    <property type="gene ID" value="WBGene00277861"/>
</dbReference>
<protein>
    <submittedName>
        <fullName evidence="2">Uncharacterized protein</fullName>
    </submittedName>
</protein>
<feature type="compositionally biased region" description="Basic and acidic residues" evidence="1">
    <location>
        <begin position="59"/>
        <end position="75"/>
    </location>
</feature>
<accession>A0A8R1UV63</accession>
<gene>
    <name evidence="2" type="primary">WBGene00277861</name>
</gene>
<accession>A0A2A6B3T8</accession>
<reference evidence="3" key="1">
    <citation type="journal article" date="2008" name="Nat. Genet.">
        <title>The Pristionchus pacificus genome provides a unique perspective on nematode lifestyle and parasitism.</title>
        <authorList>
            <person name="Dieterich C."/>
            <person name="Clifton S.W."/>
            <person name="Schuster L.N."/>
            <person name="Chinwalla A."/>
            <person name="Delehaunty K."/>
            <person name="Dinkelacker I."/>
            <person name="Fulton L."/>
            <person name="Fulton R."/>
            <person name="Godfrey J."/>
            <person name="Minx P."/>
            <person name="Mitreva M."/>
            <person name="Roeseler W."/>
            <person name="Tian H."/>
            <person name="Witte H."/>
            <person name="Yang S.P."/>
            <person name="Wilson R.K."/>
            <person name="Sommer R.J."/>
        </authorList>
    </citation>
    <scope>NUCLEOTIDE SEQUENCE [LARGE SCALE GENOMIC DNA]</scope>
    <source>
        <strain evidence="3">PS312</strain>
    </source>
</reference>
<feature type="region of interest" description="Disordered" evidence="1">
    <location>
        <begin position="1"/>
        <end position="34"/>
    </location>
</feature>
<sequence length="91" mass="10552">MDKKRMRSAVNEVKSRVDRSRASTPKGKSKTTNRTKMVANTIVIIVNMQRRRRRKISGKGREIGRELSISKKELTESAASKPEPRERHYEK</sequence>
<reference evidence="2" key="2">
    <citation type="submission" date="2022-06" db="UniProtKB">
        <authorList>
            <consortium name="EnsemblMetazoa"/>
        </authorList>
    </citation>
    <scope>IDENTIFICATION</scope>
    <source>
        <strain evidence="2">PS312</strain>
    </source>
</reference>
<dbReference type="AlphaFoldDB" id="A0A2A6B3T8"/>
<name>A0A2A6B3T8_PRIPA</name>
<proteinExistence type="predicted"/>
<evidence type="ECO:0000256" key="1">
    <source>
        <dbReference type="SAM" id="MobiDB-lite"/>
    </source>
</evidence>
<feature type="region of interest" description="Disordered" evidence="1">
    <location>
        <begin position="52"/>
        <end position="91"/>
    </location>
</feature>